<comment type="caution">
    <text evidence="2">The sequence shown here is derived from an EMBL/GenBank/DDBJ whole genome shotgun (WGS) entry which is preliminary data.</text>
</comment>
<feature type="compositionally biased region" description="Acidic residues" evidence="1">
    <location>
        <begin position="246"/>
        <end position="257"/>
    </location>
</feature>
<organism evidence="2 3">
    <name type="scientific">Lasiosphaeria hispida</name>
    <dbReference type="NCBI Taxonomy" id="260671"/>
    <lineage>
        <taxon>Eukaryota</taxon>
        <taxon>Fungi</taxon>
        <taxon>Dikarya</taxon>
        <taxon>Ascomycota</taxon>
        <taxon>Pezizomycotina</taxon>
        <taxon>Sordariomycetes</taxon>
        <taxon>Sordariomycetidae</taxon>
        <taxon>Sordariales</taxon>
        <taxon>Lasiosphaeriaceae</taxon>
        <taxon>Lasiosphaeria</taxon>
    </lineage>
</organism>
<sequence length="364" mass="39634">MPRQLPWKTGTALQSAARPVATASPASASQSPAPPHRSTGAQPVARTTPDQSARATPKPRRSLALGSGRSPSTSPPPEPLKEEFMIEGLDRDDKYRMVEDEFLAVAGDFTKHLHAAEYQRLKNLAKSQNAETIQNISRPVTGEMTELVKRRHAALGTAARQRKGIANALGKRPGRAASDTDNDDFLPGRAATSLRGLMDSPRKKAVPLAAIAGGSRAAAAGHQDPPDISPSRRSALRRAITQEPGLDADSDTDDDLDSQTPWPEMPQRRHPPARTDAPLPQQSAATRLPSRQDHQQPLKAETSSASHEDAAQPALLDKEADTNDDDFFSSMRTRKEEQRRKRESIRSKIKTETQTTSLNDIPFN</sequence>
<reference evidence="2" key="1">
    <citation type="journal article" date="2023" name="Mol. Phylogenet. Evol.">
        <title>Genome-scale phylogeny and comparative genomics of the fungal order Sordariales.</title>
        <authorList>
            <person name="Hensen N."/>
            <person name="Bonometti L."/>
            <person name="Westerberg I."/>
            <person name="Brannstrom I.O."/>
            <person name="Guillou S."/>
            <person name="Cros-Aarteil S."/>
            <person name="Calhoun S."/>
            <person name="Haridas S."/>
            <person name="Kuo A."/>
            <person name="Mondo S."/>
            <person name="Pangilinan J."/>
            <person name="Riley R."/>
            <person name="LaButti K."/>
            <person name="Andreopoulos B."/>
            <person name="Lipzen A."/>
            <person name="Chen C."/>
            <person name="Yan M."/>
            <person name="Daum C."/>
            <person name="Ng V."/>
            <person name="Clum A."/>
            <person name="Steindorff A."/>
            <person name="Ohm R.A."/>
            <person name="Martin F."/>
            <person name="Silar P."/>
            <person name="Natvig D.O."/>
            <person name="Lalanne C."/>
            <person name="Gautier V."/>
            <person name="Ament-Velasquez S.L."/>
            <person name="Kruys A."/>
            <person name="Hutchinson M.I."/>
            <person name="Powell A.J."/>
            <person name="Barry K."/>
            <person name="Miller A.N."/>
            <person name="Grigoriev I.V."/>
            <person name="Debuchy R."/>
            <person name="Gladieux P."/>
            <person name="Hiltunen Thoren M."/>
            <person name="Johannesson H."/>
        </authorList>
    </citation>
    <scope>NUCLEOTIDE SEQUENCE</scope>
    <source>
        <strain evidence="2">CBS 955.72</strain>
    </source>
</reference>
<gene>
    <name evidence="2" type="ORF">B0T25DRAFT_222381</name>
</gene>
<proteinExistence type="predicted"/>
<feature type="region of interest" description="Disordered" evidence="1">
    <location>
        <begin position="165"/>
        <end position="187"/>
    </location>
</feature>
<protein>
    <submittedName>
        <fullName evidence="2">Uncharacterized protein</fullName>
    </submittedName>
</protein>
<accession>A0AAJ0MF57</accession>
<feature type="compositionally biased region" description="Basic and acidic residues" evidence="1">
    <location>
        <begin position="306"/>
        <end position="321"/>
    </location>
</feature>
<dbReference type="EMBL" id="JAUIQD010000004">
    <property type="protein sequence ID" value="KAK3353889.1"/>
    <property type="molecule type" value="Genomic_DNA"/>
</dbReference>
<dbReference type="AlphaFoldDB" id="A0AAJ0MF57"/>
<reference evidence="2" key="2">
    <citation type="submission" date="2023-06" db="EMBL/GenBank/DDBJ databases">
        <authorList>
            <consortium name="Lawrence Berkeley National Laboratory"/>
            <person name="Haridas S."/>
            <person name="Hensen N."/>
            <person name="Bonometti L."/>
            <person name="Westerberg I."/>
            <person name="Brannstrom I.O."/>
            <person name="Guillou S."/>
            <person name="Cros-Aarteil S."/>
            <person name="Calhoun S."/>
            <person name="Kuo A."/>
            <person name="Mondo S."/>
            <person name="Pangilinan J."/>
            <person name="Riley R."/>
            <person name="Labutti K."/>
            <person name="Andreopoulos B."/>
            <person name="Lipzen A."/>
            <person name="Chen C."/>
            <person name="Yanf M."/>
            <person name="Daum C."/>
            <person name="Ng V."/>
            <person name="Clum A."/>
            <person name="Steindorff A."/>
            <person name="Ohm R."/>
            <person name="Martin F."/>
            <person name="Silar P."/>
            <person name="Natvig D."/>
            <person name="Lalanne C."/>
            <person name="Gautier V."/>
            <person name="Ament-Velasquez S.L."/>
            <person name="Kruys A."/>
            <person name="Hutchinson M.I."/>
            <person name="Powell A.J."/>
            <person name="Barry K."/>
            <person name="Miller A.N."/>
            <person name="Grigoriev I.V."/>
            <person name="Debuchy R."/>
            <person name="Gladieux P."/>
            <person name="Thoren M.H."/>
            <person name="Johannesson H."/>
        </authorList>
    </citation>
    <scope>NUCLEOTIDE SEQUENCE</scope>
    <source>
        <strain evidence="2">CBS 955.72</strain>
    </source>
</reference>
<name>A0AAJ0MF57_9PEZI</name>
<feature type="region of interest" description="Disordered" evidence="1">
    <location>
        <begin position="1"/>
        <end position="84"/>
    </location>
</feature>
<evidence type="ECO:0000313" key="3">
    <source>
        <dbReference type="Proteomes" id="UP001275084"/>
    </source>
</evidence>
<dbReference type="Proteomes" id="UP001275084">
    <property type="component" value="Unassembled WGS sequence"/>
</dbReference>
<feature type="compositionally biased region" description="Low complexity" evidence="1">
    <location>
        <begin position="15"/>
        <end position="31"/>
    </location>
</feature>
<feature type="compositionally biased region" description="Basic and acidic residues" evidence="1">
    <location>
        <begin position="333"/>
        <end position="351"/>
    </location>
</feature>
<feature type="compositionally biased region" description="Polar residues" evidence="1">
    <location>
        <begin position="352"/>
        <end position="364"/>
    </location>
</feature>
<evidence type="ECO:0000313" key="2">
    <source>
        <dbReference type="EMBL" id="KAK3353889.1"/>
    </source>
</evidence>
<feature type="region of interest" description="Disordered" evidence="1">
    <location>
        <begin position="242"/>
        <end position="364"/>
    </location>
</feature>
<keyword evidence="3" id="KW-1185">Reference proteome</keyword>
<evidence type="ECO:0000256" key="1">
    <source>
        <dbReference type="SAM" id="MobiDB-lite"/>
    </source>
</evidence>